<dbReference type="RefSeq" id="WP_005993799.1">
    <property type="nucleotide sequence ID" value="NZ_AECZ01000013.1"/>
</dbReference>
<keyword evidence="3" id="KW-1185">Reference proteome</keyword>
<proteinExistence type="predicted"/>
<dbReference type="Gene3D" id="3.90.190.10">
    <property type="entry name" value="Protein tyrosine phosphatase superfamily"/>
    <property type="match status" value="1"/>
</dbReference>
<evidence type="ECO:0000313" key="2">
    <source>
        <dbReference type="EMBL" id="EFL51029.1"/>
    </source>
</evidence>
<name>E1JX64_SOLFR</name>
<sequence length="124" mass="13299" precursor="true">MRSRFSFLLALVLACAAPVRAAEDAPRAVLSLDAPAGKILPRHFRTCAFPLRPEEGAAPSQVGLDGLRISGSAEFSPGELGVLAANLPGPVTVAFWRRFYDYARANPGARPLLWRAWLAGRGKS</sequence>
<dbReference type="AlphaFoldDB" id="E1JX64"/>
<dbReference type="InterPro" id="IPR029021">
    <property type="entry name" value="Prot-tyrosine_phosphatase-like"/>
</dbReference>
<keyword evidence="1" id="KW-0732">Signal</keyword>
<evidence type="ECO:0000256" key="1">
    <source>
        <dbReference type="SAM" id="SignalP"/>
    </source>
</evidence>
<feature type="signal peptide" evidence="1">
    <location>
        <begin position="1"/>
        <end position="21"/>
    </location>
</feature>
<accession>E1JX64</accession>
<dbReference type="EMBL" id="AECZ01000013">
    <property type="protein sequence ID" value="EFL51029.1"/>
    <property type="molecule type" value="Genomic_DNA"/>
</dbReference>
<evidence type="ECO:0000313" key="3">
    <source>
        <dbReference type="Proteomes" id="UP000006250"/>
    </source>
</evidence>
<organism evidence="2 3">
    <name type="scientific">Solidesulfovibrio fructosivorans JJ]</name>
    <dbReference type="NCBI Taxonomy" id="596151"/>
    <lineage>
        <taxon>Bacteria</taxon>
        <taxon>Pseudomonadati</taxon>
        <taxon>Thermodesulfobacteriota</taxon>
        <taxon>Desulfovibrionia</taxon>
        <taxon>Desulfovibrionales</taxon>
        <taxon>Desulfovibrionaceae</taxon>
        <taxon>Solidesulfovibrio</taxon>
    </lineage>
</organism>
<dbReference type="STRING" id="596151.DesfrDRAFT_2188"/>
<gene>
    <name evidence="2" type="ORF">DesfrDRAFT_2188</name>
</gene>
<dbReference type="Proteomes" id="UP000006250">
    <property type="component" value="Unassembled WGS sequence"/>
</dbReference>
<protein>
    <submittedName>
        <fullName evidence="2">Uncharacterized protein</fullName>
    </submittedName>
</protein>
<comment type="caution">
    <text evidence="2">The sequence shown here is derived from an EMBL/GenBank/DDBJ whole genome shotgun (WGS) entry which is preliminary data.</text>
</comment>
<reference evidence="2 3" key="1">
    <citation type="submission" date="2010-08" db="EMBL/GenBank/DDBJ databases">
        <title>The draft genome of Desulfovibrio fructosovorans JJ.</title>
        <authorList>
            <consortium name="US DOE Joint Genome Institute (JGI-PGF)"/>
            <person name="Lucas S."/>
            <person name="Copeland A."/>
            <person name="Lapidus A."/>
            <person name="Cheng J.-F."/>
            <person name="Bruce D."/>
            <person name="Goodwin L."/>
            <person name="Pitluck S."/>
            <person name="Land M.L."/>
            <person name="Hauser L."/>
            <person name="Chang Y.-J."/>
            <person name="Jeffries C."/>
            <person name="Wall J.D."/>
            <person name="Stahl D.A."/>
            <person name="Arkin A.P."/>
            <person name="Dehal P."/>
            <person name="Stolyar S.M."/>
            <person name="Hazen T.C."/>
            <person name="Woyke T.J."/>
        </authorList>
    </citation>
    <scope>NUCLEOTIDE SEQUENCE [LARGE SCALE GENOMIC DNA]</scope>
    <source>
        <strain evidence="2 3">JJ</strain>
    </source>
</reference>
<feature type="chain" id="PRO_5003148279" evidence="1">
    <location>
        <begin position="22"/>
        <end position="124"/>
    </location>
</feature>
<dbReference type="PROSITE" id="PS51257">
    <property type="entry name" value="PROKAR_LIPOPROTEIN"/>
    <property type="match status" value="1"/>
</dbReference>